<accession>D4N374</accession>
<evidence type="ECO:0008006" key="2">
    <source>
        <dbReference type="Google" id="ProtNLM"/>
    </source>
</evidence>
<dbReference type="RefSeq" id="WP_015060371.1">
    <property type="nucleotide sequence ID" value="NC_019229.1"/>
</dbReference>
<proteinExistence type="predicted"/>
<reference evidence="1" key="1">
    <citation type="journal article" date="2010" name="Appl. Environ. Microbiol.">
        <title>Rickettsia felis infection in a common household insect pest, Liposcelis bostrychophila (Psocoptera: Liposcelidae).</title>
        <authorList>
            <person name="Behar A."/>
            <person name="McCormick L.J."/>
            <person name="Perlman S.J."/>
        </authorList>
    </citation>
    <scope>NUCLEOTIDE SEQUENCE</scope>
    <source>
        <plasmid evidence="1">pRF</plasmid>
    </source>
</reference>
<organism evidence="1">
    <name type="scientific">Rickettsia felis</name>
    <name type="common">Rickettsia azadi</name>
    <dbReference type="NCBI Taxonomy" id="42862"/>
    <lineage>
        <taxon>Bacteria</taxon>
        <taxon>Pseudomonadati</taxon>
        <taxon>Pseudomonadota</taxon>
        <taxon>Alphaproteobacteria</taxon>
        <taxon>Rickettsiales</taxon>
        <taxon>Rickettsiaceae</taxon>
        <taxon>Rickettsieae</taxon>
        <taxon>Rickettsia</taxon>
        <taxon>spotted fever group</taxon>
    </lineage>
</organism>
<sequence length="171" mass="19314">MGGSNAADKVNWRQLQFQWRDAIIWPDNDQPGFTAAYVIKDKINNANEHIGFVSVVDPRRLQFGGSTHKDLLPDKWDQEKSSHYIKYLEATGKGGVSHDYLKYDSIMYQDILTSLAKCDEILSNSITGLRDSNNTFDIETIEHGNKLIVDTQSLYEKIALAYSGIARTNVV</sequence>
<dbReference type="AlphaFoldDB" id="D4N374"/>
<evidence type="ECO:0000313" key="1">
    <source>
        <dbReference type="EMBL" id="ADD74157.1"/>
    </source>
</evidence>
<keyword evidence="1" id="KW-0614">Plasmid</keyword>
<geneLocation type="plasmid" evidence="1">
    <name>pRF</name>
</geneLocation>
<name>D4N374_RICFI</name>
<protein>
    <recommendedName>
        <fullName evidence="2">Toprim domain protein</fullName>
    </recommendedName>
</protein>
<dbReference type="EMBL" id="GQ329881">
    <property type="protein sequence ID" value="ADD74157.1"/>
    <property type="molecule type" value="Genomic_DNA"/>
</dbReference>